<comment type="cofactor">
    <cofactor evidence="1">
        <name>Mo-molybdopterin</name>
        <dbReference type="ChEBI" id="CHEBI:71302"/>
    </cofactor>
</comment>
<comment type="caution">
    <text evidence="7">The sequence shown here is derived from an EMBL/GenBank/DDBJ whole genome shotgun (WGS) entry which is preliminary data.</text>
</comment>
<protein>
    <submittedName>
        <fullName evidence="7">Sulfite:cytochrome c oxidoreductase subunit A</fullName>
    </submittedName>
</protein>
<dbReference type="PANTHER" id="PTHR19372">
    <property type="entry name" value="SULFITE REDUCTASE"/>
    <property type="match status" value="1"/>
</dbReference>
<accession>A0A157ZKX6</accession>
<gene>
    <name evidence="7" type="ORF">AWB78_00688</name>
</gene>
<keyword evidence="3" id="KW-0479">Metal-binding</keyword>
<dbReference type="Proteomes" id="UP000071859">
    <property type="component" value="Unassembled WGS sequence"/>
</dbReference>
<evidence type="ECO:0000259" key="6">
    <source>
        <dbReference type="Pfam" id="PF03404"/>
    </source>
</evidence>
<keyword evidence="2" id="KW-0500">Molybdenum</keyword>
<evidence type="ECO:0000256" key="4">
    <source>
        <dbReference type="ARBA" id="ARBA00023002"/>
    </source>
</evidence>
<dbReference type="GO" id="GO:0030151">
    <property type="term" value="F:molybdenum ion binding"/>
    <property type="evidence" value="ECO:0007669"/>
    <property type="project" value="InterPro"/>
</dbReference>
<dbReference type="GO" id="GO:0008482">
    <property type="term" value="F:sulfite oxidase activity"/>
    <property type="evidence" value="ECO:0007669"/>
    <property type="project" value="TreeGrafter"/>
</dbReference>
<dbReference type="GO" id="GO:0043546">
    <property type="term" value="F:molybdopterin cofactor binding"/>
    <property type="evidence" value="ECO:0007669"/>
    <property type="project" value="TreeGrafter"/>
</dbReference>
<dbReference type="OrthoDB" id="9795587at2"/>
<dbReference type="PANTHER" id="PTHR19372:SF7">
    <property type="entry name" value="SULFITE OXIDASE, MITOCHONDRIAL"/>
    <property type="match status" value="1"/>
</dbReference>
<dbReference type="InterPro" id="IPR014756">
    <property type="entry name" value="Ig_E-set"/>
</dbReference>
<organism evidence="7 8">
    <name type="scientific">Caballeronia calidae</name>
    <dbReference type="NCBI Taxonomy" id="1777139"/>
    <lineage>
        <taxon>Bacteria</taxon>
        <taxon>Pseudomonadati</taxon>
        <taxon>Pseudomonadota</taxon>
        <taxon>Betaproteobacteria</taxon>
        <taxon>Burkholderiales</taxon>
        <taxon>Burkholderiaceae</taxon>
        <taxon>Caballeronia</taxon>
    </lineage>
</organism>
<keyword evidence="4" id="KW-0560">Oxidoreductase</keyword>
<dbReference type="SUPFAM" id="SSF56524">
    <property type="entry name" value="Oxidoreductase molybdopterin-binding domain"/>
    <property type="match status" value="1"/>
</dbReference>
<dbReference type="PRINTS" id="PR00407">
    <property type="entry name" value="EUMOPTERIN"/>
</dbReference>
<dbReference type="InterPro" id="IPR000572">
    <property type="entry name" value="OxRdtase_Mopterin-bd_dom"/>
</dbReference>
<dbReference type="GO" id="GO:0006790">
    <property type="term" value="P:sulfur compound metabolic process"/>
    <property type="evidence" value="ECO:0007669"/>
    <property type="project" value="TreeGrafter"/>
</dbReference>
<dbReference type="Pfam" id="PF03404">
    <property type="entry name" value="Mo-co_dimer"/>
    <property type="match status" value="1"/>
</dbReference>
<proteinExistence type="predicted"/>
<name>A0A157ZKX6_9BURK</name>
<evidence type="ECO:0000313" key="8">
    <source>
        <dbReference type="Proteomes" id="UP000071859"/>
    </source>
</evidence>
<dbReference type="GO" id="GO:0020037">
    <property type="term" value="F:heme binding"/>
    <property type="evidence" value="ECO:0007669"/>
    <property type="project" value="TreeGrafter"/>
</dbReference>
<dbReference type="SUPFAM" id="SSF81296">
    <property type="entry name" value="E set domains"/>
    <property type="match status" value="1"/>
</dbReference>
<evidence type="ECO:0000256" key="1">
    <source>
        <dbReference type="ARBA" id="ARBA00001924"/>
    </source>
</evidence>
<dbReference type="AlphaFoldDB" id="A0A157ZKX6"/>
<reference evidence="7" key="1">
    <citation type="submission" date="2016-01" db="EMBL/GenBank/DDBJ databases">
        <authorList>
            <person name="Peeters C."/>
        </authorList>
    </citation>
    <scope>NUCLEOTIDE SEQUENCE</scope>
    <source>
        <strain evidence="7">LMG 29321</strain>
    </source>
</reference>
<dbReference type="InterPro" id="IPR008335">
    <property type="entry name" value="Mopterin_OxRdtase_euk"/>
</dbReference>
<dbReference type="Gene3D" id="2.60.40.650">
    <property type="match status" value="1"/>
</dbReference>
<feature type="domain" description="Moybdenum cofactor oxidoreductase dimerisation" evidence="6">
    <location>
        <begin position="300"/>
        <end position="415"/>
    </location>
</feature>
<evidence type="ECO:0000313" key="7">
    <source>
        <dbReference type="EMBL" id="SAK46168.1"/>
    </source>
</evidence>
<dbReference type="InterPro" id="IPR005066">
    <property type="entry name" value="MoCF_OxRdtse_dimer"/>
</dbReference>
<dbReference type="EMBL" id="FCOX02000002">
    <property type="protein sequence ID" value="SAK46168.1"/>
    <property type="molecule type" value="Genomic_DNA"/>
</dbReference>
<sequence>MDASVSKELRRRILACAAGAGALSLLRPLRVVAGQVGSSAALGFTELSEGTLDEQRLYALSGKVPLIKKTYRPPNFETPIDYLRTPFTSNAAFFVRWHLAGIGTVKASDWRLSVGGESAQRPFELSLEQLKRDFDHAEITAVCQCAGNRRGLFDPHVAGVQWGVGAMGNAVWRGVRLRDILARAGMTSDALEVAFGAADRPVLDKTPVFVKSLPMSIALDDNTLVAFEMNGAPLPHWNGFPARLVVPGWTATYWVKQLSSISVISKPETNFWMSTAYRLPRGMFKTPTFASQASGATEPITTIVVNSLITSLRSGQQLPRNTPIQVRGMAWDGGSGIAGVDVSTDMGASWQAARLGRDMGRFSWREFSFVVPPRERGSIVVMARAANRLGETQPERLIHNPAGYHHNVIQRVYVEVV</sequence>
<evidence type="ECO:0000256" key="2">
    <source>
        <dbReference type="ARBA" id="ARBA00022505"/>
    </source>
</evidence>
<dbReference type="Pfam" id="PF00174">
    <property type="entry name" value="Oxidored_molyb"/>
    <property type="match status" value="1"/>
</dbReference>
<feature type="domain" description="Oxidoreductase molybdopterin-binding" evidence="5">
    <location>
        <begin position="104"/>
        <end position="272"/>
    </location>
</feature>
<dbReference type="InterPro" id="IPR036374">
    <property type="entry name" value="OxRdtase_Mopterin-bd_sf"/>
</dbReference>
<evidence type="ECO:0000256" key="3">
    <source>
        <dbReference type="ARBA" id="ARBA00022723"/>
    </source>
</evidence>
<dbReference type="RefSeq" id="WP_062602255.1">
    <property type="nucleotide sequence ID" value="NZ_FCOX02000002.1"/>
</dbReference>
<evidence type="ECO:0000259" key="5">
    <source>
        <dbReference type="Pfam" id="PF00174"/>
    </source>
</evidence>
<dbReference type="Gene3D" id="3.90.420.10">
    <property type="entry name" value="Oxidoreductase, molybdopterin-binding domain"/>
    <property type="match status" value="1"/>
</dbReference>
<keyword evidence="8" id="KW-1185">Reference proteome</keyword>